<proteinExistence type="predicted"/>
<dbReference type="Pfam" id="PF17932">
    <property type="entry name" value="TetR_C_24"/>
    <property type="match status" value="1"/>
</dbReference>
<dbReference type="Pfam" id="PF00440">
    <property type="entry name" value="TetR_N"/>
    <property type="match status" value="1"/>
</dbReference>
<dbReference type="InterPro" id="IPR050624">
    <property type="entry name" value="HTH-type_Tx_Regulator"/>
</dbReference>
<dbReference type="PROSITE" id="PS50977">
    <property type="entry name" value="HTH_TETR_2"/>
    <property type="match status" value="1"/>
</dbReference>
<comment type="caution">
    <text evidence="5">The sequence shown here is derived from an EMBL/GenBank/DDBJ whole genome shotgun (WGS) entry which is preliminary data.</text>
</comment>
<dbReference type="InterPro" id="IPR041490">
    <property type="entry name" value="KstR2_TetR_C"/>
</dbReference>
<evidence type="ECO:0000259" key="4">
    <source>
        <dbReference type="PROSITE" id="PS50977"/>
    </source>
</evidence>
<dbReference type="InterPro" id="IPR001647">
    <property type="entry name" value="HTH_TetR"/>
</dbReference>
<evidence type="ECO:0000256" key="2">
    <source>
        <dbReference type="ARBA" id="ARBA00023125"/>
    </source>
</evidence>
<evidence type="ECO:0000313" key="6">
    <source>
        <dbReference type="Proteomes" id="UP001235840"/>
    </source>
</evidence>
<dbReference type="PRINTS" id="PR00455">
    <property type="entry name" value="HTHTETR"/>
</dbReference>
<sequence length="222" mass="25862">MREKKQIPSLVKDQKLVQKRREQIIESAVALFIEKGFFKTTTREIAAKAGFSIGTLYEYIEAKEDVLYLVCDAIHHELEERLLQSVKDTRKGIDSLQEAMVYFFQVMNDMQDRVLLIYQEAKSLPKDMLRYVLGKEKDITQIFENILLRGIEDGSIALDRKDTHLMSHNIMVLGEMWVFRRWALGKQFSLEEFIQEQTSLILNQIRKPKEEGKIESTGSVSN</sequence>
<dbReference type="PANTHER" id="PTHR43479">
    <property type="entry name" value="ACREF/ENVCD OPERON REPRESSOR-RELATED"/>
    <property type="match status" value="1"/>
</dbReference>
<dbReference type="EMBL" id="JAUSTY010000003">
    <property type="protein sequence ID" value="MDQ0165122.1"/>
    <property type="molecule type" value="Genomic_DNA"/>
</dbReference>
<gene>
    <name evidence="5" type="ORF">J2S11_001022</name>
</gene>
<feature type="DNA-binding region" description="H-T-H motif" evidence="3">
    <location>
        <begin position="41"/>
        <end position="60"/>
    </location>
</feature>
<keyword evidence="1" id="KW-0678">Repressor</keyword>
<protein>
    <submittedName>
        <fullName evidence="5">AcrR family transcriptional regulator</fullName>
    </submittedName>
</protein>
<dbReference type="RefSeq" id="WP_307391759.1">
    <property type="nucleotide sequence ID" value="NZ_BAAADK010000010.1"/>
</dbReference>
<evidence type="ECO:0000256" key="3">
    <source>
        <dbReference type="PROSITE-ProRule" id="PRU00335"/>
    </source>
</evidence>
<dbReference type="Proteomes" id="UP001235840">
    <property type="component" value="Unassembled WGS sequence"/>
</dbReference>
<dbReference type="SUPFAM" id="SSF48498">
    <property type="entry name" value="Tetracyclin repressor-like, C-terminal domain"/>
    <property type="match status" value="1"/>
</dbReference>
<dbReference type="InterPro" id="IPR009057">
    <property type="entry name" value="Homeodomain-like_sf"/>
</dbReference>
<keyword evidence="6" id="KW-1185">Reference proteome</keyword>
<name>A0ABT9VWD8_9BACI</name>
<feature type="domain" description="HTH tetR-type" evidence="4">
    <location>
        <begin position="18"/>
        <end position="78"/>
    </location>
</feature>
<dbReference type="InterPro" id="IPR036271">
    <property type="entry name" value="Tet_transcr_reg_TetR-rel_C_sf"/>
</dbReference>
<reference evidence="5 6" key="1">
    <citation type="submission" date="2023-07" db="EMBL/GenBank/DDBJ databases">
        <title>Genomic Encyclopedia of Type Strains, Phase IV (KMG-IV): sequencing the most valuable type-strain genomes for metagenomic binning, comparative biology and taxonomic classification.</title>
        <authorList>
            <person name="Goeker M."/>
        </authorList>
    </citation>
    <scope>NUCLEOTIDE SEQUENCE [LARGE SCALE GENOMIC DNA]</scope>
    <source>
        <strain evidence="5 6">DSM 12751</strain>
    </source>
</reference>
<dbReference type="Gene3D" id="1.10.10.60">
    <property type="entry name" value="Homeodomain-like"/>
    <property type="match status" value="1"/>
</dbReference>
<keyword evidence="2 3" id="KW-0238">DNA-binding</keyword>
<dbReference type="Gene3D" id="1.10.357.10">
    <property type="entry name" value="Tetracycline Repressor, domain 2"/>
    <property type="match status" value="1"/>
</dbReference>
<evidence type="ECO:0000313" key="5">
    <source>
        <dbReference type="EMBL" id="MDQ0165122.1"/>
    </source>
</evidence>
<evidence type="ECO:0000256" key="1">
    <source>
        <dbReference type="ARBA" id="ARBA00022491"/>
    </source>
</evidence>
<accession>A0ABT9VWD8</accession>
<dbReference type="PANTHER" id="PTHR43479:SF11">
    <property type="entry name" value="ACREF_ENVCD OPERON REPRESSOR-RELATED"/>
    <property type="match status" value="1"/>
</dbReference>
<dbReference type="SUPFAM" id="SSF46689">
    <property type="entry name" value="Homeodomain-like"/>
    <property type="match status" value="1"/>
</dbReference>
<organism evidence="5 6">
    <name type="scientific">Caldalkalibacillus horti</name>
    <dbReference type="NCBI Taxonomy" id="77523"/>
    <lineage>
        <taxon>Bacteria</taxon>
        <taxon>Bacillati</taxon>
        <taxon>Bacillota</taxon>
        <taxon>Bacilli</taxon>
        <taxon>Bacillales</taxon>
        <taxon>Bacillaceae</taxon>
        <taxon>Caldalkalibacillus</taxon>
    </lineage>
</organism>